<gene>
    <name evidence="8" type="primary">tilS</name>
    <name evidence="10" type="ORF">RU96_GL000630</name>
</gene>
<evidence type="ECO:0000259" key="9">
    <source>
        <dbReference type="SMART" id="SM00977"/>
    </source>
</evidence>
<dbReference type="EMBL" id="JXKG01000014">
    <property type="protein sequence ID" value="OJG14717.1"/>
    <property type="molecule type" value="Genomic_DNA"/>
</dbReference>
<dbReference type="SMART" id="SM00977">
    <property type="entry name" value="TilS_C"/>
    <property type="match status" value="1"/>
</dbReference>
<keyword evidence="5 8" id="KW-0547">Nucleotide-binding</keyword>
<organism evidence="10 11">
    <name type="scientific">Enterococcus canintestini</name>
    <dbReference type="NCBI Taxonomy" id="317010"/>
    <lineage>
        <taxon>Bacteria</taxon>
        <taxon>Bacillati</taxon>
        <taxon>Bacillota</taxon>
        <taxon>Bacilli</taxon>
        <taxon>Lactobacillales</taxon>
        <taxon>Enterococcaceae</taxon>
        <taxon>Enterococcus</taxon>
    </lineage>
</organism>
<comment type="function">
    <text evidence="8">Ligates lysine onto the cytidine present at position 34 of the AUA codon-specific tRNA(Ile) that contains the anticodon CAU, in an ATP-dependent manner. Cytidine is converted to lysidine, thus changing the amino acid specificity of the tRNA from methionine to isoleucine.</text>
</comment>
<evidence type="ECO:0000313" key="11">
    <source>
        <dbReference type="Proteomes" id="UP000182835"/>
    </source>
</evidence>
<feature type="domain" description="Lysidine-tRNA(Ile) synthetase C-terminal" evidence="9">
    <location>
        <begin position="381"/>
        <end position="455"/>
    </location>
</feature>
<evidence type="ECO:0000256" key="6">
    <source>
        <dbReference type="ARBA" id="ARBA00022840"/>
    </source>
</evidence>
<dbReference type="InterPro" id="IPR012094">
    <property type="entry name" value="tRNA_Ile_lys_synt"/>
</dbReference>
<dbReference type="STRING" id="317010.RU96_GL000630"/>
<feature type="binding site" evidence="8">
    <location>
        <begin position="26"/>
        <end position="31"/>
    </location>
    <ligand>
        <name>ATP</name>
        <dbReference type="ChEBI" id="CHEBI:30616"/>
    </ligand>
</feature>
<dbReference type="NCBIfam" id="TIGR02433">
    <property type="entry name" value="lysidine_TilS_C"/>
    <property type="match status" value="1"/>
</dbReference>
<accession>A0A1L8R4P1</accession>
<dbReference type="Pfam" id="PF01171">
    <property type="entry name" value="ATP_bind_3"/>
    <property type="match status" value="1"/>
</dbReference>
<dbReference type="GO" id="GO:0005524">
    <property type="term" value="F:ATP binding"/>
    <property type="evidence" value="ECO:0007669"/>
    <property type="project" value="UniProtKB-UniRule"/>
</dbReference>
<dbReference type="InterPro" id="IPR014729">
    <property type="entry name" value="Rossmann-like_a/b/a_fold"/>
</dbReference>
<sequence length="458" mass="53820">MEREFEQLGNKNSFWQQGSRILLAVSGGADSFVLLRLMEKMRIKYDFFIGVAHINHQLRPSSTKEAQDLAQYCQEHAIAFYERKWEDVPHAGVEEAARTFRYAFFEELMQDYYFDTLMTAHHADDQLETMLMKMIRDGQLKNAMGIKMRQAFAGGKLIRPLLSFSKEEIYSYASLENLPYFEDESNYYLDVQRNRLRQQVVPLLKSENPQILAHFQQFSQQLIWAEEIIEEKARKWCSEYLTEQEATISFAVKDFLILPKRERYFTLQYLAQKIKREYDVSISEDNLQKIVKLLGEDKAQWQLDIAAGWRVVKMYEKLTIGKKISNHSAKTFHFKVGESGFLSENEWLAIVPITEKVNLPEKVKLWSEISQPLALNFPNEVIIRKRVDGDRIQLTKSLRKKVSRILIDKKVPNDIREKTWVITDVNNHVLAVLSIAFSYLSIAVETDKIHYRLLYKYQ</sequence>
<evidence type="ECO:0000256" key="5">
    <source>
        <dbReference type="ARBA" id="ARBA00022741"/>
    </source>
</evidence>
<dbReference type="InterPro" id="IPR012796">
    <property type="entry name" value="Lysidine-tRNA-synth_C"/>
</dbReference>
<dbReference type="Proteomes" id="UP000182835">
    <property type="component" value="Unassembled WGS sequence"/>
</dbReference>
<proteinExistence type="inferred from homology"/>
<evidence type="ECO:0000313" key="10">
    <source>
        <dbReference type="EMBL" id="OJG14717.1"/>
    </source>
</evidence>
<evidence type="ECO:0000256" key="7">
    <source>
        <dbReference type="ARBA" id="ARBA00048539"/>
    </source>
</evidence>
<dbReference type="OrthoDB" id="9807403at2"/>
<dbReference type="EC" id="6.3.4.19" evidence="8"/>
<dbReference type="GO" id="GO:0006400">
    <property type="term" value="P:tRNA modification"/>
    <property type="evidence" value="ECO:0007669"/>
    <property type="project" value="UniProtKB-UniRule"/>
</dbReference>
<dbReference type="HAMAP" id="MF_01161">
    <property type="entry name" value="tRNA_Ile_lys_synt"/>
    <property type="match status" value="1"/>
</dbReference>
<keyword evidence="2 8" id="KW-0963">Cytoplasm</keyword>
<comment type="caution">
    <text evidence="10">The sequence shown here is derived from an EMBL/GenBank/DDBJ whole genome shotgun (WGS) entry which is preliminary data.</text>
</comment>
<comment type="catalytic activity">
    <reaction evidence="7 8">
        <text>cytidine(34) in tRNA(Ile2) + L-lysine + ATP = lysidine(34) in tRNA(Ile2) + AMP + diphosphate + H(+)</text>
        <dbReference type="Rhea" id="RHEA:43744"/>
        <dbReference type="Rhea" id="RHEA-COMP:10625"/>
        <dbReference type="Rhea" id="RHEA-COMP:10670"/>
        <dbReference type="ChEBI" id="CHEBI:15378"/>
        <dbReference type="ChEBI" id="CHEBI:30616"/>
        <dbReference type="ChEBI" id="CHEBI:32551"/>
        <dbReference type="ChEBI" id="CHEBI:33019"/>
        <dbReference type="ChEBI" id="CHEBI:82748"/>
        <dbReference type="ChEBI" id="CHEBI:83665"/>
        <dbReference type="ChEBI" id="CHEBI:456215"/>
        <dbReference type="EC" id="6.3.4.19"/>
    </reaction>
</comment>
<evidence type="ECO:0000256" key="3">
    <source>
        <dbReference type="ARBA" id="ARBA00022598"/>
    </source>
</evidence>
<keyword evidence="6 8" id="KW-0067">ATP-binding</keyword>
<dbReference type="InterPro" id="IPR011063">
    <property type="entry name" value="TilS/TtcA_N"/>
</dbReference>
<evidence type="ECO:0000256" key="2">
    <source>
        <dbReference type="ARBA" id="ARBA00022490"/>
    </source>
</evidence>
<keyword evidence="3 8" id="KW-0436">Ligase</keyword>
<keyword evidence="4 8" id="KW-0819">tRNA processing</keyword>
<evidence type="ECO:0000256" key="1">
    <source>
        <dbReference type="ARBA" id="ARBA00004496"/>
    </source>
</evidence>
<dbReference type="AlphaFoldDB" id="A0A1L8R4P1"/>
<dbReference type="InterPro" id="IPR012795">
    <property type="entry name" value="tRNA_Ile_lys_synt_N"/>
</dbReference>
<protein>
    <recommendedName>
        <fullName evidence="8">tRNA(Ile)-lysidine synthase</fullName>
        <ecNumber evidence="8">6.3.4.19</ecNumber>
    </recommendedName>
    <alternativeName>
        <fullName evidence="8">tRNA(Ile)-2-lysyl-cytidine synthase</fullName>
    </alternativeName>
    <alternativeName>
        <fullName evidence="8">tRNA(Ile)-lysidine synthetase</fullName>
    </alternativeName>
</protein>
<reference evidence="10 11" key="1">
    <citation type="submission" date="2014-12" db="EMBL/GenBank/DDBJ databases">
        <title>Draft genome sequences of 29 type strains of Enterococci.</title>
        <authorList>
            <person name="Zhong Z."/>
            <person name="Sun Z."/>
            <person name="Liu W."/>
            <person name="Zhang W."/>
            <person name="Zhang H."/>
        </authorList>
    </citation>
    <scope>NUCLEOTIDE SEQUENCE [LARGE SCALE GENOMIC DNA]</scope>
    <source>
        <strain evidence="10 11">DSM 21207</strain>
    </source>
</reference>
<name>A0A1L8R4P1_9ENTE</name>
<dbReference type="GO" id="GO:0032267">
    <property type="term" value="F:tRNA(Ile)-lysidine synthase activity"/>
    <property type="evidence" value="ECO:0007669"/>
    <property type="project" value="UniProtKB-EC"/>
</dbReference>
<dbReference type="PANTHER" id="PTHR43033">
    <property type="entry name" value="TRNA(ILE)-LYSIDINE SYNTHASE-RELATED"/>
    <property type="match status" value="1"/>
</dbReference>
<dbReference type="Gene3D" id="3.40.50.620">
    <property type="entry name" value="HUPs"/>
    <property type="match status" value="1"/>
</dbReference>
<dbReference type="SUPFAM" id="SSF52402">
    <property type="entry name" value="Adenine nucleotide alpha hydrolases-like"/>
    <property type="match status" value="1"/>
</dbReference>
<evidence type="ECO:0000256" key="8">
    <source>
        <dbReference type="HAMAP-Rule" id="MF_01161"/>
    </source>
</evidence>
<dbReference type="PANTHER" id="PTHR43033:SF1">
    <property type="entry name" value="TRNA(ILE)-LYSIDINE SYNTHASE-RELATED"/>
    <property type="match status" value="1"/>
</dbReference>
<dbReference type="GO" id="GO:0005737">
    <property type="term" value="C:cytoplasm"/>
    <property type="evidence" value="ECO:0007669"/>
    <property type="project" value="UniProtKB-SubCell"/>
</dbReference>
<dbReference type="CDD" id="cd01992">
    <property type="entry name" value="TilS_N"/>
    <property type="match status" value="1"/>
</dbReference>
<dbReference type="SUPFAM" id="SSF56037">
    <property type="entry name" value="PheT/TilS domain"/>
    <property type="match status" value="1"/>
</dbReference>
<dbReference type="RefSeq" id="WP_071865165.1">
    <property type="nucleotide sequence ID" value="NZ_JBHLVQ010000003.1"/>
</dbReference>
<evidence type="ECO:0000256" key="4">
    <source>
        <dbReference type="ARBA" id="ARBA00022694"/>
    </source>
</evidence>
<comment type="similarity">
    <text evidence="8">Belongs to the tRNA(Ile)-lysidine synthase family.</text>
</comment>
<dbReference type="NCBIfam" id="TIGR02432">
    <property type="entry name" value="lysidine_TilS_N"/>
    <property type="match status" value="1"/>
</dbReference>
<comment type="subcellular location">
    <subcellularLocation>
        <location evidence="1 8">Cytoplasm</location>
    </subcellularLocation>
</comment>
<comment type="domain">
    <text evidence="8">The N-terminal region contains the highly conserved SGGXDS motif, predicted to be a P-loop motif involved in ATP binding.</text>
</comment>